<keyword evidence="1" id="KW-0732">Signal</keyword>
<feature type="signal peptide" evidence="1">
    <location>
        <begin position="1"/>
        <end position="27"/>
    </location>
</feature>
<feature type="chain" id="PRO_5047308787" evidence="1">
    <location>
        <begin position="28"/>
        <end position="274"/>
    </location>
</feature>
<dbReference type="EMBL" id="MPTB01000100">
    <property type="protein sequence ID" value="OMD35144.1"/>
    <property type="molecule type" value="Genomic_DNA"/>
</dbReference>
<name>A0ABX3GRV4_PAEBO</name>
<dbReference type="RefSeq" id="WP_076114620.1">
    <property type="nucleotide sequence ID" value="NZ_MPTB01000100.1"/>
</dbReference>
<evidence type="ECO:0000313" key="2">
    <source>
        <dbReference type="EMBL" id="OMD35144.1"/>
    </source>
</evidence>
<protein>
    <submittedName>
        <fullName evidence="2">Uncharacterized protein</fullName>
    </submittedName>
</protein>
<evidence type="ECO:0000313" key="3">
    <source>
        <dbReference type="Proteomes" id="UP000187412"/>
    </source>
</evidence>
<dbReference type="Proteomes" id="UP000187412">
    <property type="component" value="Unassembled WGS sequence"/>
</dbReference>
<reference evidence="2 3" key="1">
    <citation type="submission" date="2016-10" db="EMBL/GenBank/DDBJ databases">
        <title>Paenibacillus species isolates.</title>
        <authorList>
            <person name="Beno S.M."/>
        </authorList>
    </citation>
    <scope>NUCLEOTIDE SEQUENCE [LARGE SCALE GENOMIC DNA]</scope>
    <source>
        <strain evidence="2 3">FSL H7-0744</strain>
    </source>
</reference>
<accession>A0ABX3GRV4</accession>
<sequence length="274" mass="30826">MKNIKKTLLSSSLILSLVIPSSPSVFASESQENEIQNYQAEAPATPLAENDLSEEDLFHKQVFDQIQLEDEMAKELFTSQEDQLSLENEQLFNEPNELNSKAATQSLTKSFLRSQWNLGASILIAGGYYLSGTFLQHSLADSPSTLIYYHGSNQASSIQYSSEFQKALLLFRNSIPKTSATYYSQNTSFALNANRDQYLALHNVNATFAAQKLSSGAWSIIATVRDRYNFEYWNYSSANGLPGRFVTIVNNYAADNQRLGVVVPYDIYFYINTY</sequence>
<proteinExistence type="predicted"/>
<evidence type="ECO:0000256" key="1">
    <source>
        <dbReference type="SAM" id="SignalP"/>
    </source>
</evidence>
<comment type="caution">
    <text evidence="2">The sequence shown here is derived from an EMBL/GenBank/DDBJ whole genome shotgun (WGS) entry which is preliminary data.</text>
</comment>
<organism evidence="2 3">
    <name type="scientific">Paenibacillus borealis</name>
    <dbReference type="NCBI Taxonomy" id="160799"/>
    <lineage>
        <taxon>Bacteria</taxon>
        <taxon>Bacillati</taxon>
        <taxon>Bacillota</taxon>
        <taxon>Bacilli</taxon>
        <taxon>Bacillales</taxon>
        <taxon>Paenibacillaceae</taxon>
        <taxon>Paenibacillus</taxon>
    </lineage>
</organism>
<keyword evidence="3" id="KW-1185">Reference proteome</keyword>
<gene>
    <name evidence="2" type="ORF">BSK56_33235</name>
</gene>